<protein>
    <submittedName>
        <fullName evidence="2">Crp/Fnr family transcriptional regulator</fullName>
    </submittedName>
</protein>
<dbReference type="GO" id="GO:0005829">
    <property type="term" value="C:cytosol"/>
    <property type="evidence" value="ECO:0007669"/>
    <property type="project" value="TreeGrafter"/>
</dbReference>
<organism evidence="2 3">
    <name type="scientific">Aquiflexum gelatinilyticum</name>
    <dbReference type="NCBI Taxonomy" id="2961943"/>
    <lineage>
        <taxon>Bacteria</taxon>
        <taxon>Pseudomonadati</taxon>
        <taxon>Bacteroidota</taxon>
        <taxon>Cytophagia</taxon>
        <taxon>Cytophagales</taxon>
        <taxon>Cyclobacteriaceae</taxon>
        <taxon>Aquiflexum</taxon>
    </lineage>
</organism>
<dbReference type="InterPro" id="IPR000595">
    <property type="entry name" value="cNMP-bd_dom"/>
</dbReference>
<dbReference type="AlphaFoldDB" id="A0A9X2SYV9"/>
<dbReference type="Gene3D" id="2.60.120.10">
    <property type="entry name" value="Jelly Rolls"/>
    <property type="match status" value="1"/>
</dbReference>
<dbReference type="InterPro" id="IPR018490">
    <property type="entry name" value="cNMP-bd_dom_sf"/>
</dbReference>
<dbReference type="SMART" id="SM00100">
    <property type="entry name" value="cNMP"/>
    <property type="match status" value="1"/>
</dbReference>
<dbReference type="EMBL" id="JANSUY010000011">
    <property type="protein sequence ID" value="MCR9015902.1"/>
    <property type="molecule type" value="Genomic_DNA"/>
</dbReference>
<evidence type="ECO:0000313" key="3">
    <source>
        <dbReference type="Proteomes" id="UP001142175"/>
    </source>
</evidence>
<keyword evidence="3" id="KW-1185">Reference proteome</keyword>
<reference evidence="2" key="1">
    <citation type="submission" date="2022-08" db="EMBL/GenBank/DDBJ databases">
        <authorList>
            <person name="Zhang D."/>
        </authorList>
    </citation>
    <scope>NUCLEOTIDE SEQUENCE</scope>
    <source>
        <strain evidence="2">XJ19-11</strain>
    </source>
</reference>
<dbReference type="Pfam" id="PF00027">
    <property type="entry name" value="cNMP_binding"/>
    <property type="match status" value="1"/>
</dbReference>
<evidence type="ECO:0000259" key="1">
    <source>
        <dbReference type="PROSITE" id="PS50042"/>
    </source>
</evidence>
<name>A0A9X2SYV9_9BACT</name>
<dbReference type="PANTHER" id="PTHR24567:SF76">
    <property type="entry name" value="CYCLIC NUCLEOTIDE-BINDING DOMAIN PROTEIN"/>
    <property type="match status" value="1"/>
</dbReference>
<dbReference type="SUPFAM" id="SSF51206">
    <property type="entry name" value="cAMP-binding domain-like"/>
    <property type="match status" value="1"/>
</dbReference>
<comment type="caution">
    <text evidence="2">The sequence shown here is derived from an EMBL/GenBank/DDBJ whole genome shotgun (WGS) entry which is preliminary data.</text>
</comment>
<dbReference type="RefSeq" id="WP_258423766.1">
    <property type="nucleotide sequence ID" value="NZ_JANSUY010000011.1"/>
</dbReference>
<dbReference type="GO" id="GO:0003700">
    <property type="term" value="F:DNA-binding transcription factor activity"/>
    <property type="evidence" value="ECO:0007669"/>
    <property type="project" value="TreeGrafter"/>
</dbReference>
<accession>A0A9X2SYV9</accession>
<sequence>METILNILQKFSNIPQESLERFVRKLQETNIPKGGFLIREGEICDRLSFIQKGFVRSYYFKDNKDITISFSMQGEFIASMASFISQKPSYETIEALEHCHLYQISYQDLMDLFEKDSHLEHLYRLILEQYYVALEEHLIFSKFKTAKERYLELMENQPHIIQKAAVGQIASYLDMSLETLSRIRASI</sequence>
<gene>
    <name evidence="2" type="ORF">NU887_12715</name>
</gene>
<dbReference type="InterPro" id="IPR050397">
    <property type="entry name" value="Env_Response_Regulators"/>
</dbReference>
<proteinExistence type="predicted"/>
<evidence type="ECO:0000313" key="2">
    <source>
        <dbReference type="EMBL" id="MCR9015902.1"/>
    </source>
</evidence>
<dbReference type="Proteomes" id="UP001142175">
    <property type="component" value="Unassembled WGS sequence"/>
</dbReference>
<dbReference type="PROSITE" id="PS50042">
    <property type="entry name" value="CNMP_BINDING_3"/>
    <property type="match status" value="1"/>
</dbReference>
<dbReference type="InterPro" id="IPR014710">
    <property type="entry name" value="RmlC-like_jellyroll"/>
</dbReference>
<feature type="domain" description="Cyclic nucleotide-binding" evidence="1">
    <location>
        <begin position="10"/>
        <end position="113"/>
    </location>
</feature>
<dbReference type="PANTHER" id="PTHR24567">
    <property type="entry name" value="CRP FAMILY TRANSCRIPTIONAL REGULATORY PROTEIN"/>
    <property type="match status" value="1"/>
</dbReference>
<dbReference type="CDD" id="cd00038">
    <property type="entry name" value="CAP_ED"/>
    <property type="match status" value="1"/>
</dbReference>